<dbReference type="InterPro" id="IPR001320">
    <property type="entry name" value="Iontro_rcpt_C"/>
</dbReference>
<keyword evidence="2 13" id="KW-0813">Transport</keyword>
<reference evidence="17" key="2">
    <citation type="submission" date="2021-07" db="EMBL/GenBank/DDBJ databases">
        <title>Occurrence of streptococci in the human mouth that bind to a non-human glycan.</title>
        <authorList>
            <person name="Cross B."/>
            <person name="Thamadilok S."/>
            <person name="Bensing B."/>
            <person name="Sasmal A."/>
            <person name="Khedri Z."/>
            <person name="Deng L."/>
            <person name="Yu H."/>
            <person name="Mehta A."/>
            <person name="Aluvathingal J."/>
            <person name="Nadendla S."/>
            <person name="Vickerman M."/>
            <person name="Chen X."/>
            <person name="Dewhirst F."/>
            <person name="Gill A."/>
            <person name="Lettrichova I."/>
            <person name="Diaz S."/>
            <person name="Gill S."/>
            <person name="Tettelin H."/>
            <person name="Iverson T."/>
            <person name="Sullam P."/>
            <person name="Varki A."/>
            <person name="Ruhl S."/>
        </authorList>
    </citation>
    <scope>NUCLEOTIDE SEQUENCE</scope>
    <source>
        <strain evidence="17">SK9</strain>
    </source>
</reference>
<evidence type="ECO:0000256" key="12">
    <source>
        <dbReference type="ARBA" id="ARBA00023303"/>
    </source>
</evidence>
<keyword evidence="14" id="KW-0732">Signal</keyword>
<keyword evidence="10" id="KW-0325">Glycoprotein</keyword>
<feature type="transmembrane region" description="Helical" evidence="13">
    <location>
        <begin position="320"/>
        <end position="341"/>
    </location>
</feature>
<dbReference type="FunFam" id="1.10.3720.10:FF:000033">
    <property type="entry name" value="Polar amino acid ABC transporter permease"/>
    <property type="match status" value="1"/>
</dbReference>
<keyword evidence="5" id="KW-0029">Amino-acid transport</keyword>
<evidence type="ECO:0000313" key="17">
    <source>
        <dbReference type="EMBL" id="MBZ2127621.1"/>
    </source>
</evidence>
<evidence type="ECO:0000313" key="19">
    <source>
        <dbReference type="Proteomes" id="UP000826921"/>
    </source>
</evidence>
<feature type="transmembrane region" description="Helical" evidence="13">
    <location>
        <begin position="456"/>
        <end position="477"/>
    </location>
</feature>
<keyword evidence="4 13" id="KW-0812">Transmembrane</keyword>
<keyword evidence="12" id="KW-0407">Ion channel</keyword>
<dbReference type="EMBL" id="JAHZQA010000004">
    <property type="protein sequence ID" value="MBZ2127621.1"/>
    <property type="molecule type" value="Genomic_DNA"/>
</dbReference>
<dbReference type="Proteomes" id="UP000826921">
    <property type="component" value="Unassembled WGS sequence"/>
</dbReference>
<evidence type="ECO:0000256" key="3">
    <source>
        <dbReference type="ARBA" id="ARBA00022475"/>
    </source>
</evidence>
<protein>
    <submittedName>
        <fullName evidence="16 17">Amino acid ABC transporter substrate-binding protein</fullName>
    </submittedName>
</protein>
<evidence type="ECO:0000256" key="13">
    <source>
        <dbReference type="RuleBase" id="RU363032"/>
    </source>
</evidence>
<feature type="transmembrane region" description="Helical" evidence="13">
    <location>
        <begin position="282"/>
        <end position="308"/>
    </location>
</feature>
<dbReference type="Pfam" id="PF00497">
    <property type="entry name" value="SBP_bac_3"/>
    <property type="match status" value="1"/>
</dbReference>
<dbReference type="InterPro" id="IPR043429">
    <property type="entry name" value="ArtM/GltK/GlnP/TcyL/YhdX-like"/>
</dbReference>
<dbReference type="SUPFAM" id="SSF161098">
    <property type="entry name" value="MetI-like"/>
    <property type="match status" value="1"/>
</dbReference>
<keyword evidence="6 13" id="KW-1133">Transmembrane helix</keyword>
<feature type="chain" id="PRO_5044173064" evidence="14">
    <location>
        <begin position="26"/>
        <end position="485"/>
    </location>
</feature>
<keyword evidence="3" id="KW-1003">Cell membrane</keyword>
<dbReference type="Gene3D" id="1.10.3720.10">
    <property type="entry name" value="MetI-like"/>
    <property type="match status" value="1"/>
</dbReference>
<dbReference type="SMART" id="SM00062">
    <property type="entry name" value="PBPb"/>
    <property type="match status" value="1"/>
</dbReference>
<evidence type="ECO:0000256" key="11">
    <source>
        <dbReference type="ARBA" id="ARBA00023286"/>
    </source>
</evidence>
<keyword evidence="8 13" id="KW-0472">Membrane</keyword>
<evidence type="ECO:0000256" key="1">
    <source>
        <dbReference type="ARBA" id="ARBA00004651"/>
    </source>
</evidence>
<dbReference type="CDD" id="cd06261">
    <property type="entry name" value="TM_PBP2"/>
    <property type="match status" value="1"/>
</dbReference>
<evidence type="ECO:0000256" key="14">
    <source>
        <dbReference type="SAM" id="SignalP"/>
    </source>
</evidence>
<evidence type="ECO:0000256" key="6">
    <source>
        <dbReference type="ARBA" id="ARBA00022989"/>
    </source>
</evidence>
<dbReference type="GO" id="GO:0043190">
    <property type="term" value="C:ATP-binding cassette (ABC) transporter complex"/>
    <property type="evidence" value="ECO:0007669"/>
    <property type="project" value="InterPro"/>
</dbReference>
<dbReference type="Pfam" id="PF00528">
    <property type="entry name" value="BPD_transp_1"/>
    <property type="match status" value="1"/>
</dbReference>
<dbReference type="InterPro" id="IPR019594">
    <property type="entry name" value="Glu/Gly-bd"/>
</dbReference>
<gene>
    <name evidence="16" type="primary">glnP_1</name>
    <name evidence="17" type="ORF">K1I74_06045</name>
    <name evidence="16" type="ORF">TZ88_01402</name>
</gene>
<dbReference type="NCBIfam" id="TIGR01726">
    <property type="entry name" value="HEQRo_perm_3TM"/>
    <property type="match status" value="1"/>
</dbReference>
<evidence type="ECO:0000256" key="4">
    <source>
        <dbReference type="ARBA" id="ARBA00022692"/>
    </source>
</evidence>
<proteinExistence type="inferred from homology"/>
<organism evidence="17 19">
    <name type="scientific">Streptococcus gordonii</name>
    <dbReference type="NCBI Taxonomy" id="1302"/>
    <lineage>
        <taxon>Bacteria</taxon>
        <taxon>Bacillati</taxon>
        <taxon>Bacillota</taxon>
        <taxon>Bacilli</taxon>
        <taxon>Lactobacillales</taxon>
        <taxon>Streptococcaceae</taxon>
        <taxon>Streptococcus</taxon>
    </lineage>
</organism>
<evidence type="ECO:0000256" key="2">
    <source>
        <dbReference type="ARBA" id="ARBA00022448"/>
    </source>
</evidence>
<dbReference type="InterPro" id="IPR035906">
    <property type="entry name" value="MetI-like_sf"/>
</dbReference>
<dbReference type="SMART" id="SM00079">
    <property type="entry name" value="PBPe"/>
    <property type="match status" value="1"/>
</dbReference>
<dbReference type="InterPro" id="IPR010065">
    <property type="entry name" value="AA_ABC_transptr_permease_3TM"/>
</dbReference>
<dbReference type="GO" id="GO:0015276">
    <property type="term" value="F:ligand-gated monoatomic ion channel activity"/>
    <property type="evidence" value="ECO:0007669"/>
    <property type="project" value="InterPro"/>
</dbReference>
<name>A0AB35FVH3_STRGN</name>
<comment type="subcellular location">
    <subcellularLocation>
        <location evidence="1 13">Cell membrane</location>
        <topology evidence="1 13">Multi-pass membrane protein</topology>
    </subcellularLocation>
</comment>
<keyword evidence="9" id="KW-0675">Receptor</keyword>
<dbReference type="GO" id="GO:0006865">
    <property type="term" value="P:amino acid transport"/>
    <property type="evidence" value="ECO:0007669"/>
    <property type="project" value="UniProtKB-KW"/>
</dbReference>
<feature type="domain" description="ABC transmembrane type-1" evidence="15">
    <location>
        <begin position="282"/>
        <end position="474"/>
    </location>
</feature>
<evidence type="ECO:0000313" key="18">
    <source>
        <dbReference type="Proteomes" id="UP000033375"/>
    </source>
</evidence>
<evidence type="ECO:0000256" key="7">
    <source>
        <dbReference type="ARBA" id="ARBA00023065"/>
    </source>
</evidence>
<dbReference type="SUPFAM" id="SSF53850">
    <property type="entry name" value="Periplasmic binding protein-like II"/>
    <property type="match status" value="1"/>
</dbReference>
<reference evidence="16 18" key="1">
    <citation type="submission" date="2015-02" db="EMBL/GenBank/DDBJ databases">
        <title>Evolution of amylase-binding proteins of oral streptococcal species.</title>
        <authorList>
            <person name="Haase E.M."/>
        </authorList>
    </citation>
    <scope>NUCLEOTIDE SEQUENCE [LARGE SCALE GENOMIC DNA]</scope>
    <source>
        <strain evidence="16">NCTC 10712</strain>
        <strain evidence="18">UB10712</strain>
    </source>
</reference>
<dbReference type="Gene3D" id="3.40.190.10">
    <property type="entry name" value="Periplasmic binding protein-like II"/>
    <property type="match status" value="2"/>
</dbReference>
<dbReference type="CDD" id="cd13619">
    <property type="entry name" value="PBP2_GlnP"/>
    <property type="match status" value="1"/>
</dbReference>
<evidence type="ECO:0000259" key="15">
    <source>
        <dbReference type="PROSITE" id="PS50928"/>
    </source>
</evidence>
<dbReference type="EMBL" id="JYGN01000006">
    <property type="protein sequence ID" value="KJQ63758.1"/>
    <property type="molecule type" value="Genomic_DNA"/>
</dbReference>
<evidence type="ECO:0000256" key="9">
    <source>
        <dbReference type="ARBA" id="ARBA00023170"/>
    </source>
</evidence>
<dbReference type="SMART" id="SM00918">
    <property type="entry name" value="Lig_chan-Glu_bd"/>
    <property type="match status" value="1"/>
</dbReference>
<dbReference type="AlphaFoldDB" id="A0AB35FVH3"/>
<accession>A0AB35FVH3</accession>
<evidence type="ECO:0000256" key="5">
    <source>
        <dbReference type="ARBA" id="ARBA00022970"/>
    </source>
</evidence>
<dbReference type="PROSITE" id="PS50928">
    <property type="entry name" value="ABC_TM1"/>
    <property type="match status" value="1"/>
</dbReference>
<evidence type="ECO:0000256" key="10">
    <source>
        <dbReference type="ARBA" id="ARBA00023180"/>
    </source>
</evidence>
<keyword evidence="7" id="KW-0406">Ion transport</keyword>
<dbReference type="InterPro" id="IPR001638">
    <property type="entry name" value="Solute-binding_3/MltF_N"/>
</dbReference>
<comment type="caution">
    <text evidence="17">The sequence shown here is derived from an EMBL/GenBank/DDBJ whole genome shotgun (WGS) entry which is preliminary data.</text>
</comment>
<dbReference type="PANTHER" id="PTHR30614:SF46">
    <property type="entry name" value="ABC TRANSPORTER MEMBRANE SPANNING PERMEASE-GLUTAMINE TRANSPORT"/>
    <property type="match status" value="1"/>
</dbReference>
<dbReference type="PANTHER" id="PTHR30614">
    <property type="entry name" value="MEMBRANE COMPONENT OF AMINO ACID ABC TRANSPORTER"/>
    <property type="match status" value="1"/>
</dbReference>
<dbReference type="InterPro" id="IPR000515">
    <property type="entry name" value="MetI-like"/>
</dbReference>
<comment type="similarity">
    <text evidence="13">Belongs to the binding-protein-dependent transport system permease family.</text>
</comment>
<dbReference type="Proteomes" id="UP000033375">
    <property type="component" value="Unassembled WGS sequence"/>
</dbReference>
<sequence length="485" mass="53059">MKQKIIALLLTFSSLLTFASSVVHAEDKATPVKSKYVISSDSSFAPFVFQDNNNQYTGIDMDLIKAIAKDQGFNITIKNPGFDVALNDVQTGHADGMIAGMTVTDARKKTFDFSDSYYSANSILAVAKSSTISSYEDLKGKTVGVKNGTSSQTFLTDNQKKYGYKIKTFSDGASLYDSLNSGSVAAIMDDEPVIRYAIKQGKKFKTPIEGTPSGKLAFAVKKGSNPELIKMFNNGLANLKKNGTYDKILEKYLADNSSESEVDESTILGLLKNNYPQLLKGFGVTIALALLSFAIALVIGIIFGMFSVSPYKPLRWIAEIFVDVIRGVPLMILAAFIFWGIPNLIESITNQQSPINDFVAGTIALSLNSGAYIAEIVRGGIQAVPVGQMEASRSLGISYSKTMRKIILPQATKIMLPNFVNQFVIALKDTTIVSAIGLVELFQTGKNIIARNYQSFRMYAILAVLYLLIITFLTRLAKRLEKRIQ</sequence>
<feature type="signal peptide" evidence="14">
    <location>
        <begin position="1"/>
        <end position="25"/>
    </location>
</feature>
<evidence type="ECO:0000313" key="16">
    <source>
        <dbReference type="EMBL" id="KJQ63758.1"/>
    </source>
</evidence>
<evidence type="ECO:0000256" key="8">
    <source>
        <dbReference type="ARBA" id="ARBA00023136"/>
    </source>
</evidence>
<keyword evidence="11" id="KW-1071">Ligand-gated ion channel</keyword>